<evidence type="ECO:0000256" key="6">
    <source>
        <dbReference type="PIRSR" id="PIRSR606710-2"/>
    </source>
</evidence>
<gene>
    <name evidence="9" type="ORF">DI555_04720</name>
</gene>
<proteinExistence type="inferred from homology"/>
<feature type="compositionally biased region" description="Low complexity" evidence="8">
    <location>
        <begin position="10"/>
        <end position="24"/>
    </location>
</feature>
<comment type="caution">
    <text evidence="9">The sequence shown here is derived from an EMBL/GenBank/DDBJ whole genome shotgun (WGS) entry which is preliminary data.</text>
</comment>
<evidence type="ECO:0000256" key="2">
    <source>
        <dbReference type="ARBA" id="ARBA00022651"/>
    </source>
</evidence>
<dbReference type="SUPFAM" id="SSF75005">
    <property type="entry name" value="Arabinanase/levansucrase/invertase"/>
    <property type="match status" value="1"/>
</dbReference>
<dbReference type="GO" id="GO:0045493">
    <property type="term" value="P:xylan catabolic process"/>
    <property type="evidence" value="ECO:0007669"/>
    <property type="project" value="UniProtKB-KW"/>
</dbReference>
<dbReference type="Proteomes" id="UP000249082">
    <property type="component" value="Unassembled WGS sequence"/>
</dbReference>
<name>A0A2W5NSV6_9SPHN</name>
<accession>A0A2W5NSV6</accession>
<dbReference type="EMBL" id="QFPX01000003">
    <property type="protein sequence ID" value="PZQ56652.1"/>
    <property type="molecule type" value="Genomic_DNA"/>
</dbReference>
<dbReference type="Gene3D" id="2.115.10.20">
    <property type="entry name" value="Glycosyl hydrolase domain, family 43"/>
    <property type="match status" value="1"/>
</dbReference>
<evidence type="ECO:0000256" key="5">
    <source>
        <dbReference type="ARBA" id="ARBA00023295"/>
    </source>
</evidence>
<dbReference type="InterPro" id="IPR023296">
    <property type="entry name" value="Glyco_hydro_beta-prop_sf"/>
</dbReference>
<keyword evidence="3 7" id="KW-0378">Hydrolase</keyword>
<organism evidence="9 10">
    <name type="scientific">Novosphingobium pentaromativorans</name>
    <dbReference type="NCBI Taxonomy" id="205844"/>
    <lineage>
        <taxon>Bacteria</taxon>
        <taxon>Pseudomonadati</taxon>
        <taxon>Pseudomonadota</taxon>
        <taxon>Alphaproteobacteria</taxon>
        <taxon>Sphingomonadales</taxon>
        <taxon>Sphingomonadaceae</taxon>
        <taxon>Novosphingobium</taxon>
    </lineage>
</organism>
<evidence type="ECO:0000313" key="10">
    <source>
        <dbReference type="Proteomes" id="UP000249082"/>
    </source>
</evidence>
<evidence type="ECO:0000256" key="3">
    <source>
        <dbReference type="ARBA" id="ARBA00022801"/>
    </source>
</evidence>
<evidence type="ECO:0000313" key="9">
    <source>
        <dbReference type="EMBL" id="PZQ56652.1"/>
    </source>
</evidence>
<dbReference type="InterPro" id="IPR052176">
    <property type="entry name" value="Glycosyl_Hydrlase_43_Enz"/>
</dbReference>
<dbReference type="GO" id="GO:0004553">
    <property type="term" value="F:hydrolase activity, hydrolyzing O-glycosyl compounds"/>
    <property type="evidence" value="ECO:0007669"/>
    <property type="project" value="InterPro"/>
</dbReference>
<protein>
    <submittedName>
        <fullName evidence="9">Alpha-N-arabinofuranosidase</fullName>
    </submittedName>
</protein>
<keyword evidence="5 7" id="KW-0326">Glycosidase</keyword>
<dbReference type="PANTHER" id="PTHR43772:SF2">
    <property type="entry name" value="PUTATIVE (AFU_ORTHOLOGUE AFUA_2G04480)-RELATED"/>
    <property type="match status" value="1"/>
</dbReference>
<dbReference type="CDD" id="cd18619">
    <property type="entry name" value="GH43_CoXyl43_like"/>
    <property type="match status" value="1"/>
</dbReference>
<evidence type="ECO:0000256" key="1">
    <source>
        <dbReference type="ARBA" id="ARBA00009865"/>
    </source>
</evidence>
<comment type="similarity">
    <text evidence="1 7">Belongs to the glycosyl hydrolase 43 family.</text>
</comment>
<dbReference type="PANTHER" id="PTHR43772">
    <property type="entry name" value="ENDO-1,4-BETA-XYLANASE"/>
    <property type="match status" value="1"/>
</dbReference>
<evidence type="ECO:0000256" key="7">
    <source>
        <dbReference type="RuleBase" id="RU361187"/>
    </source>
</evidence>
<dbReference type="AlphaFoldDB" id="A0A2W5NSV6"/>
<keyword evidence="4" id="KW-0119">Carbohydrate metabolism</keyword>
<sequence>MAACNGTGGAPEATASADSASSEAASDKKYLSQPLVSEIYTADPSAHVWNGKFYIYPSHDIDGPTPEDDLGSHFEMRDYHVLSMDKVGGKVTIGPVALDVKQVPWADKQMWAPDAAFKNGTYYLYFPAKDKQGAFRIGVATAKDPMGPFKPQAEPIKGSYSIDPAVFTDDDGQSYMYFGGIWGGQLQRNVNGKYDPNGSKTDLQADDKPALLPRVARMSGDMLEFAEAPREVKIVDEKGNLLLGGDHDRRFFEAAWMHKYKGKYYFSYSTGDTHYLAYGIGDSPYGPFTYKGRILEPVEGWTTHHSIVEKDGKWWLFYADSQLSGQTRLRNVKVTELHYNEDGTIKTIDPFVR</sequence>
<keyword evidence="2" id="KW-0858">Xylan degradation</keyword>
<feature type="site" description="Important for catalytic activity, responsible for pKa modulation of the active site Glu and correct orientation of both the proton donor and substrate" evidence="6">
    <location>
        <position position="163"/>
    </location>
</feature>
<evidence type="ECO:0000256" key="4">
    <source>
        <dbReference type="ARBA" id="ARBA00023277"/>
    </source>
</evidence>
<keyword evidence="2" id="KW-0624">Polysaccharide degradation</keyword>
<evidence type="ECO:0000256" key="8">
    <source>
        <dbReference type="SAM" id="MobiDB-lite"/>
    </source>
</evidence>
<feature type="region of interest" description="Disordered" evidence="8">
    <location>
        <begin position="1"/>
        <end position="25"/>
    </location>
</feature>
<reference evidence="9 10" key="1">
    <citation type="submission" date="2017-08" db="EMBL/GenBank/DDBJ databases">
        <title>Infants hospitalized years apart are colonized by the same room-sourced microbial strains.</title>
        <authorList>
            <person name="Brooks B."/>
            <person name="Olm M.R."/>
            <person name="Firek B.A."/>
            <person name="Baker R."/>
            <person name="Thomas B.C."/>
            <person name="Morowitz M.J."/>
            <person name="Banfield J.F."/>
        </authorList>
    </citation>
    <scope>NUCLEOTIDE SEQUENCE [LARGE SCALE GENOMIC DNA]</scope>
    <source>
        <strain evidence="9">S2_005_002_R2_33</strain>
    </source>
</reference>
<dbReference type="Pfam" id="PF04616">
    <property type="entry name" value="Glyco_hydro_43"/>
    <property type="match status" value="1"/>
</dbReference>
<dbReference type="InterPro" id="IPR006710">
    <property type="entry name" value="Glyco_hydro_43"/>
</dbReference>